<gene>
    <name evidence="1" type="ORF">SI7747_04004563</name>
</gene>
<dbReference type="Proteomes" id="UP001189122">
    <property type="component" value="Unassembled WGS sequence"/>
</dbReference>
<evidence type="ECO:0000313" key="1">
    <source>
        <dbReference type="EMBL" id="CAA2618396.1"/>
    </source>
</evidence>
<dbReference type="EMBL" id="CACRZD030000004">
    <property type="protein sequence ID" value="CAA6658113.1"/>
    <property type="molecule type" value="Genomic_DNA"/>
</dbReference>
<organism evidence="1">
    <name type="scientific">Spirodela intermedia</name>
    <name type="common">Intermediate duckweed</name>
    <dbReference type="NCBI Taxonomy" id="51605"/>
    <lineage>
        <taxon>Eukaryota</taxon>
        <taxon>Viridiplantae</taxon>
        <taxon>Streptophyta</taxon>
        <taxon>Embryophyta</taxon>
        <taxon>Tracheophyta</taxon>
        <taxon>Spermatophyta</taxon>
        <taxon>Magnoliopsida</taxon>
        <taxon>Liliopsida</taxon>
        <taxon>Araceae</taxon>
        <taxon>Lemnoideae</taxon>
        <taxon>Spirodela</taxon>
    </lineage>
</organism>
<sequence length="36" mass="4075">MRRATPTCFCHAARGKSFIITFQSSHPLVPLVIFLK</sequence>
<proteinExistence type="predicted"/>
<reference evidence="1 2" key="1">
    <citation type="submission" date="2019-12" db="EMBL/GenBank/DDBJ databases">
        <authorList>
            <person name="Scholz U."/>
            <person name="Mascher M."/>
            <person name="Fiebig A."/>
        </authorList>
    </citation>
    <scope>NUCLEOTIDE SEQUENCE</scope>
</reference>
<dbReference type="AlphaFoldDB" id="A0A7I8IL33"/>
<keyword evidence="2" id="KW-1185">Reference proteome</keyword>
<evidence type="ECO:0000313" key="2">
    <source>
        <dbReference type="Proteomes" id="UP001189122"/>
    </source>
</evidence>
<protein>
    <submittedName>
        <fullName evidence="1">Uncharacterized protein</fullName>
    </submittedName>
</protein>
<accession>A0A7I8IL33</accession>
<name>A0A7I8IL33_SPIIN</name>
<dbReference type="EMBL" id="LR743591">
    <property type="protein sequence ID" value="CAA2618396.1"/>
    <property type="molecule type" value="Genomic_DNA"/>
</dbReference>